<name>A0A7M7KNT6_VARDE</name>
<dbReference type="PANTHER" id="PTHR14939">
    <property type="entry name" value="F-BOX ONLY PROTEIN 22"/>
    <property type="match status" value="1"/>
</dbReference>
<protein>
    <recommendedName>
        <fullName evidence="3">F-box only protein 22</fullName>
    </recommendedName>
</protein>
<dbReference type="PANTHER" id="PTHR14939:SF5">
    <property type="entry name" value="F-BOX ONLY PROTEIN 22"/>
    <property type="match status" value="1"/>
</dbReference>
<dbReference type="GO" id="GO:0032436">
    <property type="term" value="P:positive regulation of proteasomal ubiquitin-dependent protein catabolic process"/>
    <property type="evidence" value="ECO:0007669"/>
    <property type="project" value="TreeGrafter"/>
</dbReference>
<evidence type="ECO:0000313" key="2">
    <source>
        <dbReference type="Proteomes" id="UP000594260"/>
    </source>
</evidence>
<dbReference type="InParanoid" id="A0A7M7KNT6"/>
<dbReference type="KEGG" id="vde:111252598"/>
<evidence type="ECO:0000313" key="1">
    <source>
        <dbReference type="EnsemblMetazoa" id="XP_022666500"/>
    </source>
</evidence>
<organism evidence="1 2">
    <name type="scientific">Varroa destructor</name>
    <name type="common">Honeybee mite</name>
    <dbReference type="NCBI Taxonomy" id="109461"/>
    <lineage>
        <taxon>Eukaryota</taxon>
        <taxon>Metazoa</taxon>
        <taxon>Ecdysozoa</taxon>
        <taxon>Arthropoda</taxon>
        <taxon>Chelicerata</taxon>
        <taxon>Arachnida</taxon>
        <taxon>Acari</taxon>
        <taxon>Parasitiformes</taxon>
        <taxon>Mesostigmata</taxon>
        <taxon>Gamasina</taxon>
        <taxon>Dermanyssoidea</taxon>
        <taxon>Varroidae</taxon>
        <taxon>Varroa</taxon>
    </lineage>
</organism>
<dbReference type="OrthoDB" id="199913at2759"/>
<dbReference type="EnsemblMetazoa" id="XM_022810765">
    <property type="protein sequence ID" value="XP_022666500"/>
    <property type="gene ID" value="LOC111252598"/>
</dbReference>
<dbReference type="OMA" id="LWRECSR"/>
<dbReference type="GeneID" id="111252598"/>
<dbReference type="Proteomes" id="UP000594260">
    <property type="component" value="Unplaced"/>
</dbReference>
<proteinExistence type="predicted"/>
<keyword evidence="2" id="KW-1185">Reference proteome</keyword>
<reference evidence="1" key="1">
    <citation type="submission" date="2021-01" db="UniProtKB">
        <authorList>
            <consortium name="EnsemblMetazoa"/>
        </authorList>
    </citation>
    <scope>IDENTIFICATION</scope>
</reference>
<dbReference type="RefSeq" id="XP_022666500.1">
    <property type="nucleotide sequence ID" value="XM_022810765.1"/>
</dbReference>
<evidence type="ECO:0008006" key="3">
    <source>
        <dbReference type="Google" id="ProtNLM"/>
    </source>
</evidence>
<dbReference type="GO" id="GO:0000209">
    <property type="term" value="P:protein polyubiquitination"/>
    <property type="evidence" value="ECO:0007669"/>
    <property type="project" value="TreeGrafter"/>
</dbReference>
<sequence>MENEQTFIQSGFLERETDVALFQVSMELRHRKRARLQNDCKLAEDEKWIGNVLTSNPVIVKHLMRFLTAKQLSRAVVVCSLWRECALKEKLRRFEIQQFGFTVHHDNGEELPPFGTSRPSDVGNHFYQVTENLRAEPRVVFIFTTQKVVSKAVKYFEDFSSTPAYFRATAESLKRTKRHVYSVGLCNHLSTLLPRTSEIFLCTSWGMICWNKGLGPIEIEDCDGFSTLFLPNMPDVQFTSFRLLQQDCATSLRDDYLSEISGLSQVHNIAALVLYANEMPDGGSAPARLVDYTIRRNPGMALGGALVCDFSVPVDGVEREVVNMTGLAIHGQGVRAASVLLDPDCRGREKVRARLAVVGDQFQLTPGRSVALLFACSGRGVHFHLAQNVESSIFSELFPGVPVVGLFGNGEFGYDSLGGRGIPGRSRQWQHSYTSVFVLLNFEPTSGRISPEESSVPSEGHH</sequence>
<accession>A0A7M7KNT6</accession>
<dbReference type="AlphaFoldDB" id="A0A7M7KNT6"/>